<dbReference type="AlphaFoldDB" id="A0AAW2H2P3"/>
<keyword evidence="2" id="KW-1185">Reference proteome</keyword>
<reference evidence="1 2" key="1">
    <citation type="submission" date="2023-03" db="EMBL/GenBank/DDBJ databases">
        <title>High recombination rates correlate with genetic variation in Cardiocondyla obscurior ants.</title>
        <authorList>
            <person name="Errbii M."/>
        </authorList>
    </citation>
    <scope>NUCLEOTIDE SEQUENCE [LARGE SCALE GENOMIC DNA]</scope>
    <source>
        <strain evidence="1">Alpha-2009</strain>
        <tissue evidence="1">Whole body</tissue>
    </source>
</reference>
<evidence type="ECO:0000313" key="1">
    <source>
        <dbReference type="EMBL" id="KAL0133852.1"/>
    </source>
</evidence>
<proteinExistence type="predicted"/>
<sequence length="92" mass="10411">MRARVCEPLDTLDIGQPWSRWPGVTARDRLDPKRIGRGETRGYRSGGHFFDLGSSRSVPIGHTTPITAIHDFSQQNRSRREKCHDSFGFLAS</sequence>
<protein>
    <submittedName>
        <fullName evidence="1">Uncharacterized protein</fullName>
    </submittedName>
</protein>
<dbReference type="EMBL" id="JADYXP020000001">
    <property type="protein sequence ID" value="KAL0133852.1"/>
    <property type="molecule type" value="Genomic_DNA"/>
</dbReference>
<organism evidence="1 2">
    <name type="scientific">Cardiocondyla obscurior</name>
    <dbReference type="NCBI Taxonomy" id="286306"/>
    <lineage>
        <taxon>Eukaryota</taxon>
        <taxon>Metazoa</taxon>
        <taxon>Ecdysozoa</taxon>
        <taxon>Arthropoda</taxon>
        <taxon>Hexapoda</taxon>
        <taxon>Insecta</taxon>
        <taxon>Pterygota</taxon>
        <taxon>Neoptera</taxon>
        <taxon>Endopterygota</taxon>
        <taxon>Hymenoptera</taxon>
        <taxon>Apocrita</taxon>
        <taxon>Aculeata</taxon>
        <taxon>Formicoidea</taxon>
        <taxon>Formicidae</taxon>
        <taxon>Myrmicinae</taxon>
        <taxon>Cardiocondyla</taxon>
    </lineage>
</organism>
<gene>
    <name evidence="1" type="ORF">PUN28_001064</name>
</gene>
<name>A0AAW2H2P3_9HYME</name>
<evidence type="ECO:0000313" key="2">
    <source>
        <dbReference type="Proteomes" id="UP001430953"/>
    </source>
</evidence>
<accession>A0AAW2H2P3</accession>
<dbReference type="Proteomes" id="UP001430953">
    <property type="component" value="Unassembled WGS sequence"/>
</dbReference>
<comment type="caution">
    <text evidence="1">The sequence shown here is derived from an EMBL/GenBank/DDBJ whole genome shotgun (WGS) entry which is preliminary data.</text>
</comment>